<protein>
    <submittedName>
        <fullName evidence="1">ArsR family transcriptional regulator</fullName>
    </submittedName>
</protein>
<proteinExistence type="predicted"/>
<dbReference type="EMBL" id="JPRP01000005">
    <property type="protein sequence ID" value="KFE97544.1"/>
    <property type="molecule type" value="Genomic_DNA"/>
</dbReference>
<organism evidence="1 2">
    <name type="scientific">Chryseobacterium formosense</name>
    <dbReference type="NCBI Taxonomy" id="236814"/>
    <lineage>
        <taxon>Bacteria</taxon>
        <taxon>Pseudomonadati</taxon>
        <taxon>Bacteroidota</taxon>
        <taxon>Flavobacteriia</taxon>
        <taxon>Flavobacteriales</taxon>
        <taxon>Weeksellaceae</taxon>
        <taxon>Chryseobacterium group</taxon>
        <taxon>Chryseobacterium</taxon>
    </lineage>
</organism>
<gene>
    <name evidence="1" type="ORF">IX39_19925</name>
</gene>
<keyword evidence="2" id="KW-1185">Reference proteome</keyword>
<accession>A0A085YZD1</accession>
<evidence type="ECO:0000313" key="2">
    <source>
        <dbReference type="Proteomes" id="UP000028713"/>
    </source>
</evidence>
<dbReference type="STRING" id="236814.IX39_19925"/>
<reference evidence="1 2" key="1">
    <citation type="submission" date="2014-07" db="EMBL/GenBank/DDBJ databases">
        <title>Genome of Chryseobacterium formosense LMG 24722.</title>
        <authorList>
            <person name="Pipes S.E."/>
            <person name="Stropko S.J."/>
            <person name="Newman J.D."/>
        </authorList>
    </citation>
    <scope>NUCLEOTIDE SEQUENCE [LARGE SCALE GENOMIC DNA]</scope>
    <source>
        <strain evidence="1 2">LMG 24722</strain>
    </source>
</reference>
<dbReference type="RefSeq" id="WP_034679524.1">
    <property type="nucleotide sequence ID" value="NZ_FPAP01000003.1"/>
</dbReference>
<name>A0A085YZD1_9FLAO</name>
<comment type="caution">
    <text evidence="1">The sequence shown here is derived from an EMBL/GenBank/DDBJ whole genome shotgun (WGS) entry which is preliminary data.</text>
</comment>
<dbReference type="AlphaFoldDB" id="A0A085YZD1"/>
<dbReference type="eggNOG" id="ENOG5034C0Q">
    <property type="taxonomic scope" value="Bacteria"/>
</dbReference>
<dbReference type="OrthoDB" id="9797716at2"/>
<sequence length="62" mass="7163">MTEQKIKKPAKSCYDHLGGKLGALLMEKFIEKGWIAKESSGDKYFFITDKGQQEFSNQKNYK</sequence>
<evidence type="ECO:0000313" key="1">
    <source>
        <dbReference type="EMBL" id="KFE97544.1"/>
    </source>
</evidence>
<dbReference type="Proteomes" id="UP000028713">
    <property type="component" value="Unassembled WGS sequence"/>
</dbReference>